<dbReference type="EMBL" id="BKCJ010009140">
    <property type="protein sequence ID" value="GEU85595.1"/>
    <property type="molecule type" value="Genomic_DNA"/>
</dbReference>
<feature type="compositionally biased region" description="Basic residues" evidence="1">
    <location>
        <begin position="52"/>
        <end position="61"/>
    </location>
</feature>
<feature type="region of interest" description="Disordered" evidence="1">
    <location>
        <begin position="346"/>
        <end position="389"/>
    </location>
</feature>
<evidence type="ECO:0000313" key="2">
    <source>
        <dbReference type="EMBL" id="GEU85595.1"/>
    </source>
</evidence>
<accession>A0A6L2NLW3</accession>
<sequence>MTSLEMLETKAYKTYLCYPTGVTPPKKARKFKKPASPKLSIVLASPEEPIRKSKRAKRPTKKSSGASTAGVVIRETHVKSLYKKKEKMTIEKRKGIDFLSKVALTEEAQYEEVRKKSLMDFPTTHPSGSGTVTKIAPSAAKIKPSVTNEGTGAKPGVKAVSKRDSGDVNTKSDSEKGSDFEHETVENESVTTNEGFIQKEGTDAEMTNVQQGNENTYITLNQVIEDAHVTLSTIPRKTKVPVTSSSHSSDLASKFLIFSDIPHTHAEIVSPMDVHVHHKIPKSLEHAVLAKESSQPKSTYKAAATLTEFELKKILIDKMDEIQSYLTAIEHKECYDGLIESYDHNKNRGLKKRNTNKDAEPTKGPKSKKSKSSSSKGTKSQSTSSGKFVHAEELEFEVTDFNMPQDPEENLGNNNEEPTGKVASKRDWFTKPKQHQEPIDPDWNVGKTLQQGPTKSRLMTLASFADKPSKTFDKLEGDFLRLRINDIEDMLILIVQNGLTNLSAEGKKDDEDPRKVCCDEVLKLKKIKKDGYTRFQHQEQYEHVGLEVTRSQEGKRSQDDDKRLCLIDDLKKVQDSHTSQACYNKLKPKVNDHYNISQVEVKKTSLRAQD</sequence>
<reference evidence="2" key="1">
    <citation type="journal article" date="2019" name="Sci. Rep.">
        <title>Draft genome of Tanacetum cinerariifolium, the natural source of mosquito coil.</title>
        <authorList>
            <person name="Yamashiro T."/>
            <person name="Shiraishi A."/>
            <person name="Satake H."/>
            <person name="Nakayama K."/>
        </authorList>
    </citation>
    <scope>NUCLEOTIDE SEQUENCE</scope>
</reference>
<name>A0A6L2NLW3_TANCI</name>
<proteinExistence type="predicted"/>
<feature type="region of interest" description="Disordered" evidence="1">
    <location>
        <begin position="26"/>
        <end position="70"/>
    </location>
</feature>
<protein>
    <submittedName>
        <fullName evidence="2">Uncharacterized protein</fullName>
    </submittedName>
</protein>
<feature type="compositionally biased region" description="Basic and acidic residues" evidence="1">
    <location>
        <begin position="161"/>
        <end position="185"/>
    </location>
</feature>
<dbReference type="AlphaFoldDB" id="A0A6L2NLW3"/>
<feature type="region of interest" description="Disordered" evidence="1">
    <location>
        <begin position="120"/>
        <end position="191"/>
    </location>
</feature>
<feature type="compositionally biased region" description="Basic residues" evidence="1">
    <location>
        <begin position="26"/>
        <end position="35"/>
    </location>
</feature>
<evidence type="ECO:0000256" key="1">
    <source>
        <dbReference type="SAM" id="MobiDB-lite"/>
    </source>
</evidence>
<organism evidence="2">
    <name type="scientific">Tanacetum cinerariifolium</name>
    <name type="common">Dalmatian daisy</name>
    <name type="synonym">Chrysanthemum cinerariifolium</name>
    <dbReference type="NCBI Taxonomy" id="118510"/>
    <lineage>
        <taxon>Eukaryota</taxon>
        <taxon>Viridiplantae</taxon>
        <taxon>Streptophyta</taxon>
        <taxon>Embryophyta</taxon>
        <taxon>Tracheophyta</taxon>
        <taxon>Spermatophyta</taxon>
        <taxon>Magnoliopsida</taxon>
        <taxon>eudicotyledons</taxon>
        <taxon>Gunneridae</taxon>
        <taxon>Pentapetalae</taxon>
        <taxon>asterids</taxon>
        <taxon>campanulids</taxon>
        <taxon>Asterales</taxon>
        <taxon>Asteraceae</taxon>
        <taxon>Asteroideae</taxon>
        <taxon>Anthemideae</taxon>
        <taxon>Anthemidinae</taxon>
        <taxon>Tanacetum</taxon>
    </lineage>
</organism>
<gene>
    <name evidence="2" type="ORF">Tci_057573</name>
</gene>
<comment type="caution">
    <text evidence="2">The sequence shown here is derived from an EMBL/GenBank/DDBJ whole genome shotgun (WGS) entry which is preliminary data.</text>
</comment>
<feature type="compositionally biased region" description="Low complexity" evidence="1">
    <location>
        <begin position="372"/>
        <end position="387"/>
    </location>
</feature>